<evidence type="ECO:0000256" key="1">
    <source>
        <dbReference type="SAM" id="MobiDB-lite"/>
    </source>
</evidence>
<evidence type="ECO:0000313" key="2">
    <source>
        <dbReference type="EMBL" id="EGJ51435.1"/>
    </source>
</evidence>
<protein>
    <submittedName>
        <fullName evidence="2">Uncharacterized protein</fullName>
    </submittedName>
</protein>
<reference evidence="2 3" key="1">
    <citation type="journal article" date="2011" name="J. Bacteriol.">
        <title>Genome sequence of the mercury-methylating and pleomorphic Desulfovibrio africanus Strain Walvis Bay.</title>
        <authorList>
            <person name="Brown S.D."/>
            <person name="Wall J.D."/>
            <person name="Kucken A.M."/>
            <person name="Gilmour C.C."/>
            <person name="Podar M."/>
            <person name="Brandt C.C."/>
            <person name="Teshima H."/>
            <person name="Detter J.C."/>
            <person name="Han C.S."/>
            <person name="Land M.L."/>
            <person name="Lucas S."/>
            <person name="Han J."/>
            <person name="Pennacchio L."/>
            <person name="Nolan M."/>
            <person name="Pitluck S."/>
            <person name="Woyke T."/>
            <person name="Goodwin L."/>
            <person name="Palumbo A.V."/>
            <person name="Elias D.A."/>
        </authorList>
    </citation>
    <scope>NUCLEOTIDE SEQUENCE [LARGE SCALE GENOMIC DNA]</scope>
    <source>
        <strain evidence="2 3">Walvis Bay</strain>
    </source>
</reference>
<organism evidence="2 3">
    <name type="scientific">Desulfocurvibacter africanus subsp. africanus str. Walvis Bay</name>
    <dbReference type="NCBI Taxonomy" id="690850"/>
    <lineage>
        <taxon>Bacteria</taxon>
        <taxon>Pseudomonadati</taxon>
        <taxon>Thermodesulfobacteriota</taxon>
        <taxon>Desulfovibrionia</taxon>
        <taxon>Desulfovibrionales</taxon>
        <taxon>Desulfovibrionaceae</taxon>
        <taxon>Desulfocurvibacter</taxon>
    </lineage>
</organism>
<dbReference type="EMBL" id="CP003221">
    <property type="protein sequence ID" value="EGJ51435.1"/>
    <property type="molecule type" value="Genomic_DNA"/>
</dbReference>
<proteinExistence type="predicted"/>
<name>F3Z327_DESAF</name>
<gene>
    <name evidence="2" type="ORF">Desaf_3138</name>
</gene>
<dbReference type="Proteomes" id="UP000007844">
    <property type="component" value="Chromosome"/>
</dbReference>
<dbReference type="STRING" id="690850.Desaf_3138"/>
<dbReference type="eggNOG" id="ENOG5033GTV">
    <property type="taxonomic scope" value="Bacteria"/>
</dbReference>
<dbReference type="AlphaFoldDB" id="F3Z327"/>
<feature type="region of interest" description="Disordered" evidence="1">
    <location>
        <begin position="28"/>
        <end position="50"/>
    </location>
</feature>
<dbReference type="HOGENOM" id="CLU_132546_0_0_7"/>
<keyword evidence="3" id="KW-1185">Reference proteome</keyword>
<evidence type="ECO:0000313" key="3">
    <source>
        <dbReference type="Proteomes" id="UP000007844"/>
    </source>
</evidence>
<sequence precursor="true">MYRELLVAIFTVICFGTLFAGIPNAQAQEVSPQRPGSTPRAVPEAQKESSPRIPVIVEHAGSDPIGIRLAFALKETFGKSTLFRLAVGEEKKITLRMATKAEFTDRPGLASGWAVIWLFTEQSDVLGFYLESDLGFTGREDLGDVAVSVASRTEEIAKRFSYLFE</sequence>
<dbReference type="KEGG" id="daf:Desaf_3138"/>
<accession>F3Z327</accession>